<gene>
    <name evidence="2" type="ORF">EZS27_010012</name>
</gene>
<protein>
    <recommendedName>
        <fullName evidence="3">Mobilization protein</fullName>
    </recommendedName>
</protein>
<keyword evidence="1" id="KW-0812">Transmembrane</keyword>
<keyword evidence="1" id="KW-0472">Membrane</keyword>
<sequence>MKNNLLEQIILYVLVTCTALAIATLARISAVALGVDSFTAFIVFIVILGIEVAVYLSIHIVLQELMLPWIEGLLLKIPYFKNKKKNRIAVSTIIESVVEQQSLPSLDAIRNEQLQNKVKEQEETLNIALDYTRKIFAPYVSDEHIGLLCDNLKTYVHKLGLDNPHPIKTSKELLTIDVSHFGWNIWNHFRISQQMDIAHFLKKVFPDILKDVEVETIKRHLKDDERKGIIKIQESLSGEQ</sequence>
<reference evidence="2" key="1">
    <citation type="submission" date="2019-03" db="EMBL/GenBank/DDBJ databases">
        <title>Single cell metagenomics reveals metabolic interactions within the superorganism composed of flagellate Streblomastix strix and complex community of Bacteroidetes bacteria on its surface.</title>
        <authorList>
            <person name="Treitli S.C."/>
            <person name="Kolisko M."/>
            <person name="Husnik F."/>
            <person name="Keeling P."/>
            <person name="Hampl V."/>
        </authorList>
    </citation>
    <scope>NUCLEOTIDE SEQUENCE</scope>
    <source>
        <strain evidence="2">STM</strain>
    </source>
</reference>
<evidence type="ECO:0008006" key="3">
    <source>
        <dbReference type="Google" id="ProtNLM"/>
    </source>
</evidence>
<accession>A0A5J4S7X5</accession>
<feature type="transmembrane region" description="Helical" evidence="1">
    <location>
        <begin position="9"/>
        <end position="32"/>
    </location>
</feature>
<evidence type="ECO:0000256" key="1">
    <source>
        <dbReference type="SAM" id="Phobius"/>
    </source>
</evidence>
<evidence type="ECO:0000313" key="2">
    <source>
        <dbReference type="EMBL" id="KAA6342214.1"/>
    </source>
</evidence>
<dbReference type="AlphaFoldDB" id="A0A5J4S7X5"/>
<organism evidence="2">
    <name type="scientific">termite gut metagenome</name>
    <dbReference type="NCBI Taxonomy" id="433724"/>
    <lineage>
        <taxon>unclassified sequences</taxon>
        <taxon>metagenomes</taxon>
        <taxon>organismal metagenomes</taxon>
    </lineage>
</organism>
<keyword evidence="1" id="KW-1133">Transmembrane helix</keyword>
<proteinExistence type="predicted"/>
<feature type="transmembrane region" description="Helical" evidence="1">
    <location>
        <begin position="38"/>
        <end position="62"/>
    </location>
</feature>
<dbReference type="EMBL" id="SNRY01000339">
    <property type="protein sequence ID" value="KAA6342214.1"/>
    <property type="molecule type" value="Genomic_DNA"/>
</dbReference>
<comment type="caution">
    <text evidence="2">The sequence shown here is derived from an EMBL/GenBank/DDBJ whole genome shotgun (WGS) entry which is preliminary data.</text>
</comment>
<name>A0A5J4S7X5_9ZZZZ</name>